<dbReference type="HOGENOM" id="CLU_033319_1_1_9"/>
<dbReference type="eggNOG" id="COG0452">
    <property type="taxonomic scope" value="Bacteria"/>
</dbReference>
<dbReference type="RefSeq" id="WP_013485323.1">
    <property type="nucleotide sequence ID" value="NC_014828.1"/>
</dbReference>
<gene>
    <name evidence="2" type="ordered locus">Ethha_1431</name>
</gene>
<sequence>MEWIITAGATSENIDTVRSITNHATGALGCRVAEHLAKQGGDKVSKIYYVCETSAQKPELPCVEVRLVHGAEETADTLRQLLTSRPIAGVVHSMAVSDYTFSAAADIEKLATVLETHLRNGSLPTGRKLRALLCESLIGPSCLSGGGKLSSDVEHMVLLLRKTPKIIGMIKKTAPTTRLVGFKLLDGVAYEQLIDTAYTLLLKNRCDFVLANDLQSIRAGCHTGYLVGPGRTVARADGKTAIASLIADRLLSFF</sequence>
<dbReference type="KEGG" id="eha:Ethha_1431"/>
<dbReference type="GO" id="GO:0015937">
    <property type="term" value="P:coenzyme A biosynthetic process"/>
    <property type="evidence" value="ECO:0007669"/>
    <property type="project" value="UniProtKB-ARBA"/>
</dbReference>
<reference evidence="2 3" key="1">
    <citation type="submission" date="2010-12" db="EMBL/GenBank/DDBJ databases">
        <title>Complete sequence of Ethanoligenens harbinense YUAN-3.</title>
        <authorList>
            <person name="Lucas S."/>
            <person name="Copeland A."/>
            <person name="Lapidus A."/>
            <person name="Cheng J.-F."/>
            <person name="Bruce D."/>
            <person name="Goodwin L."/>
            <person name="Pitluck S."/>
            <person name="Chertkov O."/>
            <person name="Misra M."/>
            <person name="Detter J.C."/>
            <person name="Han C."/>
            <person name="Tapia R."/>
            <person name="Land M."/>
            <person name="Hauser L."/>
            <person name="Jeffries C."/>
            <person name="Kyrpides N."/>
            <person name="Ivanova N."/>
            <person name="Mikhailova N."/>
            <person name="Wang A."/>
            <person name="Mouttaki H."/>
            <person name="He Z."/>
            <person name="Zhou J."/>
            <person name="Hemme C.L."/>
            <person name="Woyke T."/>
        </authorList>
    </citation>
    <scope>NUCLEOTIDE SEQUENCE [LARGE SCALE GENOMIC DNA]</scope>
    <source>
        <strain evidence="3">DSM 18485 / JCM 12961 / CGMCC 1.5033 / YUAN-3</strain>
    </source>
</reference>
<proteinExistence type="predicted"/>
<organism evidence="2 3">
    <name type="scientific">Ethanoligenens harbinense (strain DSM 18485 / JCM 12961 / CGMCC 1.5033 / YUAN-3)</name>
    <dbReference type="NCBI Taxonomy" id="663278"/>
    <lineage>
        <taxon>Bacteria</taxon>
        <taxon>Bacillati</taxon>
        <taxon>Bacillota</taxon>
        <taxon>Clostridia</taxon>
        <taxon>Eubacteriales</taxon>
        <taxon>Oscillospiraceae</taxon>
        <taxon>Ethanoligenens</taxon>
    </lineage>
</organism>
<accession>E6U701</accession>
<feature type="domain" description="DNA/pantothenate metabolism flavoprotein C-terminal" evidence="1">
    <location>
        <begin position="4"/>
        <end position="106"/>
    </location>
</feature>
<dbReference type="InterPro" id="IPR007085">
    <property type="entry name" value="DNA/pantothenate-metab_flavo_C"/>
</dbReference>
<dbReference type="Gene3D" id="3.40.50.10300">
    <property type="entry name" value="CoaB-like"/>
    <property type="match status" value="1"/>
</dbReference>
<evidence type="ECO:0000313" key="2">
    <source>
        <dbReference type="EMBL" id="ADU26968.1"/>
    </source>
</evidence>
<protein>
    <submittedName>
        <fullName evidence="2">DNA/pantothenate metabolism flavoprotein domain protein</fullName>
    </submittedName>
</protein>
<dbReference type="SUPFAM" id="SSF102645">
    <property type="entry name" value="CoaB-like"/>
    <property type="match status" value="1"/>
</dbReference>
<keyword evidence="3" id="KW-1185">Reference proteome</keyword>
<dbReference type="EMBL" id="CP002400">
    <property type="protein sequence ID" value="ADU26968.1"/>
    <property type="molecule type" value="Genomic_DNA"/>
</dbReference>
<evidence type="ECO:0000313" key="3">
    <source>
        <dbReference type="Proteomes" id="UP000001551"/>
    </source>
</evidence>
<dbReference type="AlphaFoldDB" id="E6U701"/>
<name>E6U701_ETHHY</name>
<dbReference type="InterPro" id="IPR035929">
    <property type="entry name" value="CoaB-like_sf"/>
</dbReference>
<evidence type="ECO:0000259" key="1">
    <source>
        <dbReference type="Pfam" id="PF04127"/>
    </source>
</evidence>
<dbReference type="Proteomes" id="UP000001551">
    <property type="component" value="Chromosome"/>
</dbReference>
<dbReference type="STRING" id="663278.Ethha_1431"/>
<dbReference type="Pfam" id="PF04127">
    <property type="entry name" value="DFP"/>
    <property type="match status" value="1"/>
</dbReference>
<dbReference type="GO" id="GO:0003824">
    <property type="term" value="F:catalytic activity"/>
    <property type="evidence" value="ECO:0007669"/>
    <property type="project" value="UniProtKB-ARBA"/>
</dbReference>